<dbReference type="PROSITE" id="PS51077">
    <property type="entry name" value="HTH_ICLR"/>
    <property type="match status" value="1"/>
</dbReference>
<keyword evidence="7" id="KW-1185">Reference proteome</keyword>
<dbReference type="SUPFAM" id="SSF55781">
    <property type="entry name" value="GAF domain-like"/>
    <property type="match status" value="1"/>
</dbReference>
<reference evidence="6 7" key="1">
    <citation type="submission" date="2018-08" db="EMBL/GenBank/DDBJ databases">
        <title>Lysinibacillus sp. YLB-03 draft genome sequence.</title>
        <authorList>
            <person name="Yu L."/>
        </authorList>
    </citation>
    <scope>NUCLEOTIDE SEQUENCE [LARGE SCALE GENOMIC DNA]</scope>
    <source>
        <strain evidence="6 7">YLB-03</strain>
    </source>
</reference>
<keyword evidence="3" id="KW-0804">Transcription</keyword>
<dbReference type="EMBL" id="QWEI01000002">
    <property type="protein sequence ID" value="RHW38595.1"/>
    <property type="molecule type" value="Genomic_DNA"/>
</dbReference>
<dbReference type="Pfam" id="PF09339">
    <property type="entry name" value="HTH_IclR"/>
    <property type="match status" value="1"/>
</dbReference>
<dbReference type="GO" id="GO:0045892">
    <property type="term" value="P:negative regulation of DNA-templated transcription"/>
    <property type="evidence" value="ECO:0007669"/>
    <property type="project" value="TreeGrafter"/>
</dbReference>
<dbReference type="InterPro" id="IPR014757">
    <property type="entry name" value="Tscrpt_reg_IclR_C"/>
</dbReference>
<evidence type="ECO:0000259" key="4">
    <source>
        <dbReference type="PROSITE" id="PS51077"/>
    </source>
</evidence>
<dbReference type="SUPFAM" id="SSF46785">
    <property type="entry name" value="Winged helix' DNA-binding domain"/>
    <property type="match status" value="1"/>
</dbReference>
<evidence type="ECO:0000256" key="2">
    <source>
        <dbReference type="ARBA" id="ARBA00023125"/>
    </source>
</evidence>
<evidence type="ECO:0000313" key="6">
    <source>
        <dbReference type="EMBL" id="RHW38595.1"/>
    </source>
</evidence>
<sequence length="257" mass="28852">MTKDYSIQTVQNAMQILRLFNAEKDEWTLTEIAQAKAMSISTTKRLLDILEVYGYLTKGAGGLKKYRLGLSVLKLSGIVKTRFEITKEAQQLLNKLLEDFVETVHIGVLEGTHTVYLDKLDSRYPVHLSTYIGKQSPVYCTGCGKVMMAFKNKKEQDEIIQQIVNEGFYPFTSKTVRNAAELREHLLQIKKQGYAASTDEYQEGITSIAAPIYDYNDTVAAAISVTGPTKRMEIPEIIEGVVKTANEFSKSMGYIPN</sequence>
<dbReference type="PANTHER" id="PTHR30136:SF24">
    <property type="entry name" value="HTH-TYPE TRANSCRIPTIONAL REPRESSOR ALLR"/>
    <property type="match status" value="1"/>
</dbReference>
<evidence type="ECO:0000259" key="5">
    <source>
        <dbReference type="PROSITE" id="PS51078"/>
    </source>
</evidence>
<dbReference type="InterPro" id="IPR036390">
    <property type="entry name" value="WH_DNA-bd_sf"/>
</dbReference>
<feature type="domain" description="HTH iclR-type" evidence="4">
    <location>
        <begin position="7"/>
        <end position="70"/>
    </location>
</feature>
<dbReference type="InterPro" id="IPR036388">
    <property type="entry name" value="WH-like_DNA-bd_sf"/>
</dbReference>
<keyword evidence="1" id="KW-0805">Transcription regulation</keyword>
<feature type="domain" description="IclR-ED" evidence="5">
    <location>
        <begin position="71"/>
        <end position="254"/>
    </location>
</feature>
<dbReference type="InterPro" id="IPR050707">
    <property type="entry name" value="HTH_MetabolicPath_Reg"/>
</dbReference>
<dbReference type="InterPro" id="IPR005471">
    <property type="entry name" value="Tscrpt_reg_IclR_N"/>
</dbReference>
<dbReference type="PANTHER" id="PTHR30136">
    <property type="entry name" value="HELIX-TURN-HELIX TRANSCRIPTIONAL REGULATOR, ICLR FAMILY"/>
    <property type="match status" value="1"/>
</dbReference>
<dbReference type="GO" id="GO:0003700">
    <property type="term" value="F:DNA-binding transcription factor activity"/>
    <property type="evidence" value="ECO:0007669"/>
    <property type="project" value="TreeGrafter"/>
</dbReference>
<dbReference type="Proteomes" id="UP000265692">
    <property type="component" value="Unassembled WGS sequence"/>
</dbReference>
<evidence type="ECO:0000256" key="3">
    <source>
        <dbReference type="ARBA" id="ARBA00023163"/>
    </source>
</evidence>
<dbReference type="Pfam" id="PF01614">
    <property type="entry name" value="IclR_C"/>
    <property type="match status" value="1"/>
</dbReference>
<dbReference type="Gene3D" id="3.30.450.40">
    <property type="match status" value="1"/>
</dbReference>
<evidence type="ECO:0000256" key="1">
    <source>
        <dbReference type="ARBA" id="ARBA00023015"/>
    </source>
</evidence>
<dbReference type="RefSeq" id="WP_118875627.1">
    <property type="nucleotide sequence ID" value="NZ_QWEI01000002.1"/>
</dbReference>
<organism evidence="6 7">
    <name type="scientific">Ureibacillus yapensis</name>
    <dbReference type="NCBI Taxonomy" id="2304605"/>
    <lineage>
        <taxon>Bacteria</taxon>
        <taxon>Bacillati</taxon>
        <taxon>Bacillota</taxon>
        <taxon>Bacilli</taxon>
        <taxon>Bacillales</taxon>
        <taxon>Caryophanaceae</taxon>
        <taxon>Ureibacillus</taxon>
    </lineage>
</organism>
<evidence type="ECO:0000313" key="7">
    <source>
        <dbReference type="Proteomes" id="UP000265692"/>
    </source>
</evidence>
<gene>
    <name evidence="6" type="ORF">D1B33_06880</name>
</gene>
<dbReference type="PROSITE" id="PS51078">
    <property type="entry name" value="ICLR_ED"/>
    <property type="match status" value="1"/>
</dbReference>
<proteinExistence type="predicted"/>
<comment type="caution">
    <text evidence="6">The sequence shown here is derived from an EMBL/GenBank/DDBJ whole genome shotgun (WGS) entry which is preliminary data.</text>
</comment>
<dbReference type="OrthoDB" id="9791752at2"/>
<keyword evidence="2" id="KW-0238">DNA-binding</keyword>
<protein>
    <submittedName>
        <fullName evidence="6">IclR family transcriptional regulator</fullName>
    </submittedName>
</protein>
<dbReference type="SMART" id="SM00346">
    <property type="entry name" value="HTH_ICLR"/>
    <property type="match status" value="1"/>
</dbReference>
<dbReference type="AlphaFoldDB" id="A0A396SIP4"/>
<name>A0A396SIP4_9BACL</name>
<accession>A0A396SIP4</accession>
<dbReference type="Gene3D" id="1.10.10.10">
    <property type="entry name" value="Winged helix-like DNA-binding domain superfamily/Winged helix DNA-binding domain"/>
    <property type="match status" value="1"/>
</dbReference>
<dbReference type="InterPro" id="IPR029016">
    <property type="entry name" value="GAF-like_dom_sf"/>
</dbReference>
<dbReference type="GO" id="GO:0003677">
    <property type="term" value="F:DNA binding"/>
    <property type="evidence" value="ECO:0007669"/>
    <property type="project" value="UniProtKB-KW"/>
</dbReference>